<dbReference type="InterPro" id="IPR002035">
    <property type="entry name" value="VWF_A"/>
</dbReference>
<dbReference type="Proteomes" id="UP000060699">
    <property type="component" value="Chromosome"/>
</dbReference>
<gene>
    <name evidence="2" type="ORF">RD2015_2287</name>
</gene>
<dbReference type="PROSITE" id="PS50234">
    <property type="entry name" value="VWFA"/>
    <property type="match status" value="1"/>
</dbReference>
<sequence>MRTFFGLQGQWSQRPHPQLRLTRPRLTRPQPSGPLALAALAMAAVLLNACTIGPPHPQNTEAAKTPGTPSMADVQPAPAVAPAAQHAPAPVAANVTGYAPPAMAPALSRSRIMTAPSFVPPMQAPDTAKYETYTDNPWQQVAEQPVSTFSASVDTGSYANIRRFINRGQLPPKDAVRVEELVNYFGFDDTGPAPDARDPFKVRAQVIASPWMPERGLIRITIKGKDVAKATLPPANLVFLVDVSGSMSPQDRLPLVQSGLKLLTAQLRPQDRVSLVTYASGSQVVLPPTPGDQKDRINQAIDQLRASGGTYGEGGVRLAYAQAREGLIKDGINRVLLATDGDLNIGVTDPLILKTLVEEQRKKGISLTTLGVGDSNYNEALMKRLADVGNGSYHYLDSLQEAHKVLVNEMTSTLAVIAQDLKLQVEFNPATVQEYRLIGYELHALKREDFNNDKVDAGDIGAGHQVTALYEFIPKGAKGTVDPLRYGSEDSKDRKQGQQPASDARGTRDAGTNARMNELAWVKLRYKQPGEERSLLTELPVNRPASLPTVDSLDADARFAVAVAAWGQWLRGSSLIGDYGPTQFVKLARESRGEDRYGNRAEFARLAELSATLKQ</sequence>
<dbReference type="EMBL" id="CP013729">
    <property type="protein sequence ID" value="ALV06758.1"/>
    <property type="molecule type" value="Genomic_DNA"/>
</dbReference>
<feature type="region of interest" description="Disordered" evidence="1">
    <location>
        <begin position="56"/>
        <end position="85"/>
    </location>
</feature>
<dbReference type="InterPro" id="IPR022156">
    <property type="entry name" value="Uncharacterised_YfbK_N"/>
</dbReference>
<dbReference type="Pfam" id="PF12450">
    <property type="entry name" value="vWF_A"/>
    <property type="match status" value="1"/>
</dbReference>
<evidence type="ECO:0000256" key="1">
    <source>
        <dbReference type="SAM" id="MobiDB-lite"/>
    </source>
</evidence>
<keyword evidence="3" id="KW-1185">Reference proteome</keyword>
<dbReference type="Gene3D" id="3.40.50.410">
    <property type="entry name" value="von Willebrand factor, type A domain"/>
    <property type="match status" value="1"/>
</dbReference>
<evidence type="ECO:0000313" key="3">
    <source>
        <dbReference type="Proteomes" id="UP000060699"/>
    </source>
</evidence>
<feature type="compositionally biased region" description="Low complexity" evidence="1">
    <location>
        <begin position="72"/>
        <end position="85"/>
    </location>
</feature>
<dbReference type="AlphaFoldDB" id="A0A0U3CZJ7"/>
<dbReference type="Pfam" id="PF13519">
    <property type="entry name" value="VWA_2"/>
    <property type="match status" value="1"/>
</dbReference>
<dbReference type="InterPro" id="IPR036465">
    <property type="entry name" value="vWFA_dom_sf"/>
</dbReference>
<name>A0A0U3CZJ7_9BURK</name>
<dbReference type="Pfam" id="PF12034">
    <property type="entry name" value="YfbK_C"/>
    <property type="match status" value="1"/>
</dbReference>
<dbReference type="CDD" id="cd01465">
    <property type="entry name" value="vWA_subgroup"/>
    <property type="match status" value="1"/>
</dbReference>
<feature type="compositionally biased region" description="Basic and acidic residues" evidence="1">
    <location>
        <begin position="487"/>
        <end position="496"/>
    </location>
</feature>
<dbReference type="KEGG" id="rdp:RD2015_2287"/>
<dbReference type="PANTHER" id="PTHR10166">
    <property type="entry name" value="VOLTAGE-DEPENDENT CALCIUM CHANNEL SUBUNIT ALPHA-2/DELTA-RELATED"/>
    <property type="match status" value="1"/>
</dbReference>
<dbReference type="PANTHER" id="PTHR10166:SF37">
    <property type="entry name" value="STOLID, ISOFORM H"/>
    <property type="match status" value="1"/>
</dbReference>
<dbReference type="InterPro" id="IPR051173">
    <property type="entry name" value="Ca_channel_alpha-2/delta"/>
</dbReference>
<feature type="region of interest" description="Disordered" evidence="1">
    <location>
        <begin position="483"/>
        <end position="512"/>
    </location>
</feature>
<dbReference type="OrthoDB" id="9805121at2"/>
<dbReference type="PATRIC" id="fig|76731.3.peg.2340"/>
<dbReference type="InterPro" id="IPR021908">
    <property type="entry name" value="YfbK_C"/>
</dbReference>
<proteinExistence type="predicted"/>
<reference evidence="2 3" key="1">
    <citation type="submission" date="2015-12" db="EMBL/GenBank/DDBJ databases">
        <title>Complete genome of Roseateles depolymerans KCTC 42856.</title>
        <authorList>
            <person name="Kim K.M."/>
        </authorList>
    </citation>
    <scope>NUCLEOTIDE SEQUENCE [LARGE SCALE GENOMIC DNA]</scope>
    <source>
        <strain evidence="2 3">KCTC 42856</strain>
    </source>
</reference>
<dbReference type="SUPFAM" id="SSF53300">
    <property type="entry name" value="vWA-like"/>
    <property type="match status" value="1"/>
</dbReference>
<dbReference type="SMART" id="SM00327">
    <property type="entry name" value="VWA"/>
    <property type="match status" value="1"/>
</dbReference>
<evidence type="ECO:0000313" key="2">
    <source>
        <dbReference type="EMBL" id="ALV06758.1"/>
    </source>
</evidence>
<accession>A0A0U3CZJ7</accession>
<dbReference type="STRING" id="76731.RD2015_2287"/>
<protein>
    <submittedName>
        <fullName evidence="2">Magnesium chelatase subunit D</fullName>
    </submittedName>
</protein>
<organism evidence="2 3">
    <name type="scientific">Roseateles depolymerans</name>
    <dbReference type="NCBI Taxonomy" id="76731"/>
    <lineage>
        <taxon>Bacteria</taxon>
        <taxon>Pseudomonadati</taxon>
        <taxon>Pseudomonadota</taxon>
        <taxon>Betaproteobacteria</taxon>
        <taxon>Burkholderiales</taxon>
        <taxon>Sphaerotilaceae</taxon>
        <taxon>Roseateles</taxon>
    </lineage>
</organism>